<dbReference type="GO" id="GO:0005506">
    <property type="term" value="F:iron ion binding"/>
    <property type="evidence" value="ECO:0007669"/>
    <property type="project" value="InterPro"/>
</dbReference>
<proteinExistence type="inferred from homology"/>
<comment type="similarity">
    <text evidence="1 2">Belongs to the cytochrome P450 family.</text>
</comment>
<dbReference type="SUPFAM" id="SSF48264">
    <property type="entry name" value="Cytochrome P450"/>
    <property type="match status" value="1"/>
</dbReference>
<dbReference type="PANTHER" id="PTHR46696">
    <property type="entry name" value="P450, PUTATIVE (EUROFUNG)-RELATED"/>
    <property type="match status" value="1"/>
</dbReference>
<dbReference type="GO" id="GO:0004497">
    <property type="term" value="F:monooxygenase activity"/>
    <property type="evidence" value="ECO:0007669"/>
    <property type="project" value="UniProtKB-KW"/>
</dbReference>
<dbReference type="Pfam" id="PF00067">
    <property type="entry name" value="p450"/>
    <property type="match status" value="1"/>
</dbReference>
<organism evidence="3 4">
    <name type="scientific">Nannocystis pusilla</name>
    <dbReference type="NCBI Taxonomy" id="889268"/>
    <lineage>
        <taxon>Bacteria</taxon>
        <taxon>Pseudomonadati</taxon>
        <taxon>Myxococcota</taxon>
        <taxon>Polyangia</taxon>
        <taxon>Nannocystales</taxon>
        <taxon>Nannocystaceae</taxon>
        <taxon>Nannocystis</taxon>
    </lineage>
</organism>
<dbReference type="InterPro" id="IPR036396">
    <property type="entry name" value="Cyt_P450_sf"/>
</dbReference>
<sequence>MEELLRFSNPVEQPPPRFTREEVTIRGVTIPPGEAVMPLLAAANRDEAAFERPDRLDITREPNRHVAFGLGLHYCLGAPLARLEGRIALVALVRRFPRLRLAVDPARLRWRSSINLHGLRALPLHLT</sequence>
<dbReference type="InterPro" id="IPR001128">
    <property type="entry name" value="Cyt_P450"/>
</dbReference>
<dbReference type="AlphaFoldDB" id="A0A9X3EIK8"/>
<keyword evidence="4" id="KW-1185">Reference proteome</keyword>
<dbReference type="GO" id="GO:0020037">
    <property type="term" value="F:heme binding"/>
    <property type="evidence" value="ECO:0007669"/>
    <property type="project" value="InterPro"/>
</dbReference>
<dbReference type="InterPro" id="IPR002397">
    <property type="entry name" value="Cyt_P450_B"/>
</dbReference>
<evidence type="ECO:0000256" key="2">
    <source>
        <dbReference type="RuleBase" id="RU000461"/>
    </source>
</evidence>
<dbReference type="InterPro" id="IPR017972">
    <property type="entry name" value="Cyt_P450_CS"/>
</dbReference>
<dbReference type="PRINTS" id="PR00359">
    <property type="entry name" value="BP450"/>
</dbReference>
<accession>A0A9X3EIK8</accession>
<dbReference type="Proteomes" id="UP001150924">
    <property type="component" value="Unassembled WGS sequence"/>
</dbReference>
<reference evidence="3" key="1">
    <citation type="submission" date="2022-11" db="EMBL/GenBank/DDBJ databases">
        <title>Minimal conservation of predation-associated metabolite biosynthetic gene clusters underscores biosynthetic potential of Myxococcota including descriptions for ten novel species: Archangium lansinium sp. nov., Myxococcus landrumus sp. nov., Nannocystis bai.</title>
        <authorList>
            <person name="Ahearne A."/>
            <person name="Stevens C."/>
            <person name="Phillips K."/>
        </authorList>
    </citation>
    <scope>NUCLEOTIDE SEQUENCE</scope>
    <source>
        <strain evidence="3">Na p29</strain>
    </source>
</reference>
<keyword evidence="2" id="KW-0560">Oxidoreductase</keyword>
<evidence type="ECO:0000313" key="3">
    <source>
        <dbReference type="EMBL" id="MCY1004370.1"/>
    </source>
</evidence>
<dbReference type="PANTHER" id="PTHR46696:SF1">
    <property type="entry name" value="CYTOCHROME P450 YJIB-RELATED"/>
    <property type="match status" value="1"/>
</dbReference>
<dbReference type="EMBL" id="JAPNKE010000002">
    <property type="protein sequence ID" value="MCY1004370.1"/>
    <property type="molecule type" value="Genomic_DNA"/>
</dbReference>
<evidence type="ECO:0000313" key="4">
    <source>
        <dbReference type="Proteomes" id="UP001150924"/>
    </source>
</evidence>
<gene>
    <name evidence="3" type="ORF">OV079_02065</name>
</gene>
<name>A0A9X3EIK8_9BACT</name>
<keyword evidence="2" id="KW-0479">Metal-binding</keyword>
<dbReference type="RefSeq" id="WP_267765911.1">
    <property type="nucleotide sequence ID" value="NZ_JAPNKE010000002.1"/>
</dbReference>
<evidence type="ECO:0000256" key="1">
    <source>
        <dbReference type="ARBA" id="ARBA00010617"/>
    </source>
</evidence>
<comment type="caution">
    <text evidence="3">The sequence shown here is derived from an EMBL/GenBank/DDBJ whole genome shotgun (WGS) entry which is preliminary data.</text>
</comment>
<dbReference type="Gene3D" id="1.10.630.10">
    <property type="entry name" value="Cytochrome P450"/>
    <property type="match status" value="1"/>
</dbReference>
<dbReference type="GO" id="GO:0016705">
    <property type="term" value="F:oxidoreductase activity, acting on paired donors, with incorporation or reduction of molecular oxygen"/>
    <property type="evidence" value="ECO:0007669"/>
    <property type="project" value="InterPro"/>
</dbReference>
<dbReference type="PROSITE" id="PS00086">
    <property type="entry name" value="CYTOCHROME_P450"/>
    <property type="match status" value="1"/>
</dbReference>
<protein>
    <submittedName>
        <fullName evidence="3">Cytochrome P450</fullName>
    </submittedName>
</protein>
<keyword evidence="2" id="KW-0408">Iron</keyword>
<keyword evidence="2" id="KW-0503">Monooxygenase</keyword>
<keyword evidence="2" id="KW-0349">Heme</keyword>